<dbReference type="EMBL" id="CAKJTJ010000048">
    <property type="protein sequence ID" value="CAG9623453.1"/>
    <property type="molecule type" value="Genomic_DNA"/>
</dbReference>
<protein>
    <recommendedName>
        <fullName evidence="4">DUF2929 family protein</fullName>
    </recommendedName>
</protein>
<evidence type="ECO:0008006" key="4">
    <source>
        <dbReference type="Google" id="ProtNLM"/>
    </source>
</evidence>
<keyword evidence="3" id="KW-1185">Reference proteome</keyword>
<feature type="transmembrane region" description="Helical" evidence="1">
    <location>
        <begin position="32"/>
        <end position="52"/>
    </location>
</feature>
<dbReference type="Proteomes" id="UP000789833">
    <property type="component" value="Unassembled WGS sequence"/>
</dbReference>
<keyword evidence="1" id="KW-1133">Transmembrane helix</keyword>
<dbReference type="InterPro" id="IPR021324">
    <property type="entry name" value="DUF2929"/>
</dbReference>
<sequence length="60" mass="6736">MRIFWTLFWSLLLVNMLSYVVANMQGDTYNYVLSSIVGVVFAGIVMLLGEALPSEPVDNH</sequence>
<keyword evidence="1" id="KW-0812">Transmembrane</keyword>
<accession>A0ABM8YTZ4</accession>
<organism evidence="2 3">
    <name type="scientific">Sutcliffiella rhizosphaerae</name>
    <dbReference type="NCBI Taxonomy" id="2880967"/>
    <lineage>
        <taxon>Bacteria</taxon>
        <taxon>Bacillati</taxon>
        <taxon>Bacillota</taxon>
        <taxon>Bacilli</taxon>
        <taxon>Bacillales</taxon>
        <taxon>Bacillaceae</taxon>
        <taxon>Sutcliffiella</taxon>
    </lineage>
</organism>
<evidence type="ECO:0000313" key="2">
    <source>
        <dbReference type="EMBL" id="CAG9623453.1"/>
    </source>
</evidence>
<gene>
    <name evidence="2" type="ORF">BACCIP111883_04266</name>
</gene>
<evidence type="ECO:0000313" key="3">
    <source>
        <dbReference type="Proteomes" id="UP000789833"/>
    </source>
</evidence>
<comment type="caution">
    <text evidence="2">The sequence shown here is derived from an EMBL/GenBank/DDBJ whole genome shotgun (WGS) entry which is preliminary data.</text>
</comment>
<proteinExistence type="predicted"/>
<reference evidence="2 3" key="1">
    <citation type="submission" date="2021-10" db="EMBL/GenBank/DDBJ databases">
        <authorList>
            <person name="Criscuolo A."/>
        </authorList>
    </citation>
    <scope>NUCLEOTIDE SEQUENCE [LARGE SCALE GENOMIC DNA]</scope>
    <source>
        <strain evidence="3">CIP 111883</strain>
    </source>
</reference>
<dbReference type="Pfam" id="PF11151">
    <property type="entry name" value="DUF2929"/>
    <property type="match status" value="1"/>
</dbReference>
<evidence type="ECO:0000256" key="1">
    <source>
        <dbReference type="SAM" id="Phobius"/>
    </source>
</evidence>
<dbReference type="RefSeq" id="WP_230504901.1">
    <property type="nucleotide sequence ID" value="NZ_CAKJTJ010000048.1"/>
</dbReference>
<name>A0ABM8YTZ4_9BACI</name>
<keyword evidence="1" id="KW-0472">Membrane</keyword>